<dbReference type="InterPro" id="IPR010982">
    <property type="entry name" value="Lambda_DNA-bd_dom_sf"/>
</dbReference>
<dbReference type="PROSITE" id="PS50932">
    <property type="entry name" value="HTH_LACI_2"/>
    <property type="match status" value="1"/>
</dbReference>
<evidence type="ECO:0000256" key="2">
    <source>
        <dbReference type="ARBA" id="ARBA00023125"/>
    </source>
</evidence>
<dbReference type="SUPFAM" id="SSF47413">
    <property type="entry name" value="lambda repressor-like DNA-binding domains"/>
    <property type="match status" value="1"/>
</dbReference>
<dbReference type="EMBL" id="JBHMBS010000029">
    <property type="protein sequence ID" value="MFB9681041.1"/>
    <property type="molecule type" value="Genomic_DNA"/>
</dbReference>
<evidence type="ECO:0000256" key="3">
    <source>
        <dbReference type="ARBA" id="ARBA00023163"/>
    </source>
</evidence>
<proteinExistence type="predicted"/>
<dbReference type="InterPro" id="IPR028082">
    <property type="entry name" value="Peripla_BP_I"/>
</dbReference>
<feature type="domain" description="HTH lacI-type" evidence="4">
    <location>
        <begin position="10"/>
        <end position="64"/>
    </location>
</feature>
<dbReference type="Gene3D" id="3.40.50.2300">
    <property type="match status" value="2"/>
</dbReference>
<name>A0ABV5TQC4_9ACTN</name>
<protein>
    <submittedName>
        <fullName evidence="5">LacI family DNA-binding transcriptional regulator</fullName>
    </submittedName>
</protein>
<dbReference type="SMART" id="SM00354">
    <property type="entry name" value="HTH_LACI"/>
    <property type="match status" value="1"/>
</dbReference>
<organism evidence="5 6">
    <name type="scientific">Streptosporangium vulgare</name>
    <dbReference type="NCBI Taxonomy" id="46190"/>
    <lineage>
        <taxon>Bacteria</taxon>
        <taxon>Bacillati</taxon>
        <taxon>Actinomycetota</taxon>
        <taxon>Actinomycetes</taxon>
        <taxon>Streptosporangiales</taxon>
        <taxon>Streptosporangiaceae</taxon>
        <taxon>Streptosporangium</taxon>
    </lineage>
</organism>
<sequence length="346" mass="35947">MTTGAAPRRVTIADVAGRAGVSTAAVSKVLRGAYGVSPGMRAKVQEAMNELGYRPHAAARAMRGRTYTLGVMLSDTRNPFFPDIIEGVTGQLGDTEYQVLLGPGGAEPKSQARMTHAMIDRSMDGIILISPVMPAAELAAIATTTPIVVIGRHGSAAEYDSVVDDDDAGARLVVDHLADLGHRRIAHITHLDRGRASEADSPQAVRAEGYRRAMLARDLGEGIDLVATSFTEEGGYEGARQLLDRPVRPTAIFAGADVAALGVLRAAYEAGLSVPGDLSVAGYDNIGIASLEPISLTSVDQDGHVIGATAARLLVERIEGRGRSVLLSVSPTLVVRGTSGPPAGGG</sequence>
<dbReference type="GO" id="GO:0003677">
    <property type="term" value="F:DNA binding"/>
    <property type="evidence" value="ECO:0007669"/>
    <property type="project" value="UniProtKB-KW"/>
</dbReference>
<dbReference type="CDD" id="cd01392">
    <property type="entry name" value="HTH_LacI"/>
    <property type="match status" value="1"/>
</dbReference>
<dbReference type="PROSITE" id="PS00356">
    <property type="entry name" value="HTH_LACI_1"/>
    <property type="match status" value="1"/>
</dbReference>
<evidence type="ECO:0000259" key="4">
    <source>
        <dbReference type="PROSITE" id="PS50932"/>
    </source>
</evidence>
<evidence type="ECO:0000313" key="5">
    <source>
        <dbReference type="EMBL" id="MFB9681041.1"/>
    </source>
</evidence>
<keyword evidence="1" id="KW-0805">Transcription regulation</keyword>
<dbReference type="RefSeq" id="WP_386162098.1">
    <property type="nucleotide sequence ID" value="NZ_JBHMBS010000029.1"/>
</dbReference>
<keyword evidence="6" id="KW-1185">Reference proteome</keyword>
<gene>
    <name evidence="5" type="ORF">ACFFRH_36665</name>
</gene>
<keyword evidence="3" id="KW-0804">Transcription</keyword>
<dbReference type="PANTHER" id="PTHR30146:SF109">
    <property type="entry name" value="HTH-TYPE TRANSCRIPTIONAL REGULATOR GALS"/>
    <property type="match status" value="1"/>
</dbReference>
<dbReference type="Pfam" id="PF13377">
    <property type="entry name" value="Peripla_BP_3"/>
    <property type="match status" value="1"/>
</dbReference>
<evidence type="ECO:0000256" key="1">
    <source>
        <dbReference type="ARBA" id="ARBA00023015"/>
    </source>
</evidence>
<dbReference type="InterPro" id="IPR000843">
    <property type="entry name" value="HTH_LacI"/>
</dbReference>
<reference evidence="5 6" key="1">
    <citation type="submission" date="2024-09" db="EMBL/GenBank/DDBJ databases">
        <authorList>
            <person name="Sun Q."/>
            <person name="Mori K."/>
        </authorList>
    </citation>
    <scope>NUCLEOTIDE SEQUENCE [LARGE SCALE GENOMIC DNA]</scope>
    <source>
        <strain evidence="5 6">JCM 3028</strain>
    </source>
</reference>
<dbReference type="Gene3D" id="1.10.260.40">
    <property type="entry name" value="lambda repressor-like DNA-binding domains"/>
    <property type="match status" value="1"/>
</dbReference>
<dbReference type="PANTHER" id="PTHR30146">
    <property type="entry name" value="LACI-RELATED TRANSCRIPTIONAL REPRESSOR"/>
    <property type="match status" value="1"/>
</dbReference>
<keyword evidence="2 5" id="KW-0238">DNA-binding</keyword>
<dbReference type="SUPFAM" id="SSF53822">
    <property type="entry name" value="Periplasmic binding protein-like I"/>
    <property type="match status" value="1"/>
</dbReference>
<accession>A0ABV5TQC4</accession>
<dbReference type="CDD" id="cd06267">
    <property type="entry name" value="PBP1_LacI_sugar_binding-like"/>
    <property type="match status" value="1"/>
</dbReference>
<dbReference type="Proteomes" id="UP001589610">
    <property type="component" value="Unassembled WGS sequence"/>
</dbReference>
<evidence type="ECO:0000313" key="6">
    <source>
        <dbReference type="Proteomes" id="UP001589610"/>
    </source>
</evidence>
<comment type="caution">
    <text evidence="5">The sequence shown here is derived from an EMBL/GenBank/DDBJ whole genome shotgun (WGS) entry which is preliminary data.</text>
</comment>
<dbReference type="InterPro" id="IPR046335">
    <property type="entry name" value="LacI/GalR-like_sensor"/>
</dbReference>
<dbReference type="Pfam" id="PF00356">
    <property type="entry name" value="LacI"/>
    <property type="match status" value="1"/>
</dbReference>